<keyword evidence="3" id="KW-1185">Reference proteome</keyword>
<dbReference type="Proteomes" id="UP000276133">
    <property type="component" value="Unassembled WGS sequence"/>
</dbReference>
<dbReference type="Pfam" id="PF00010">
    <property type="entry name" value="HLH"/>
    <property type="match status" value="1"/>
</dbReference>
<dbReference type="OrthoDB" id="9948648at2759"/>
<name>A0A3M7S2J9_BRAPC</name>
<evidence type="ECO:0000313" key="3">
    <source>
        <dbReference type="Proteomes" id="UP000276133"/>
    </source>
</evidence>
<organism evidence="2 3">
    <name type="scientific">Brachionus plicatilis</name>
    <name type="common">Marine rotifer</name>
    <name type="synonym">Brachionus muelleri</name>
    <dbReference type="NCBI Taxonomy" id="10195"/>
    <lineage>
        <taxon>Eukaryota</taxon>
        <taxon>Metazoa</taxon>
        <taxon>Spiralia</taxon>
        <taxon>Gnathifera</taxon>
        <taxon>Rotifera</taxon>
        <taxon>Eurotatoria</taxon>
        <taxon>Monogononta</taxon>
        <taxon>Pseudotrocha</taxon>
        <taxon>Ploima</taxon>
        <taxon>Brachionidae</taxon>
        <taxon>Brachionus</taxon>
    </lineage>
</organism>
<dbReference type="Gene3D" id="4.10.280.10">
    <property type="entry name" value="Helix-loop-helix DNA-binding domain"/>
    <property type="match status" value="1"/>
</dbReference>
<gene>
    <name evidence="2" type="ORF">BpHYR1_029455</name>
</gene>
<dbReference type="PROSITE" id="PS50888">
    <property type="entry name" value="BHLH"/>
    <property type="match status" value="1"/>
</dbReference>
<reference evidence="2 3" key="1">
    <citation type="journal article" date="2018" name="Sci. Rep.">
        <title>Genomic signatures of local adaptation to the degree of environmental predictability in rotifers.</title>
        <authorList>
            <person name="Franch-Gras L."/>
            <person name="Hahn C."/>
            <person name="Garcia-Roger E.M."/>
            <person name="Carmona M.J."/>
            <person name="Serra M."/>
            <person name="Gomez A."/>
        </authorList>
    </citation>
    <scope>NUCLEOTIDE SEQUENCE [LARGE SCALE GENOMIC DNA]</scope>
    <source>
        <strain evidence="2">HYR1</strain>
    </source>
</reference>
<protein>
    <submittedName>
        <fullName evidence="2">Spermatogenesis-and oogenesis-specific basic helix-loop-helix-containing 2</fullName>
    </submittedName>
</protein>
<comment type="caution">
    <text evidence="2">The sequence shown here is derived from an EMBL/GenBank/DDBJ whole genome shotgun (WGS) entry which is preliminary data.</text>
</comment>
<feature type="domain" description="BHLH" evidence="1">
    <location>
        <begin position="176"/>
        <end position="227"/>
    </location>
</feature>
<dbReference type="SUPFAM" id="SSF47459">
    <property type="entry name" value="HLH, helix-loop-helix DNA-binding domain"/>
    <property type="match status" value="1"/>
</dbReference>
<dbReference type="InterPro" id="IPR036638">
    <property type="entry name" value="HLH_DNA-bd_sf"/>
</dbReference>
<dbReference type="EMBL" id="REGN01002157">
    <property type="protein sequence ID" value="RNA29858.1"/>
    <property type="molecule type" value="Genomic_DNA"/>
</dbReference>
<evidence type="ECO:0000313" key="2">
    <source>
        <dbReference type="EMBL" id="RNA29858.1"/>
    </source>
</evidence>
<evidence type="ECO:0000259" key="1">
    <source>
        <dbReference type="PROSITE" id="PS50888"/>
    </source>
</evidence>
<dbReference type="InterPro" id="IPR011598">
    <property type="entry name" value="bHLH_dom"/>
</dbReference>
<accession>A0A3M7S2J9</accession>
<dbReference type="GO" id="GO:0046983">
    <property type="term" value="F:protein dimerization activity"/>
    <property type="evidence" value="ECO:0007669"/>
    <property type="project" value="InterPro"/>
</dbReference>
<proteinExistence type="predicted"/>
<sequence length="383" mass="43027">MFSKYNPCQSSYQLGNMVGQASDVNNNFAAPKNDFGSNAQGSVCAPNRKMEDEEDDVDSLNINFDDVNEQSDLEEYYNNSPEQVINTNSNIREIGGTNSKTETCLYESPQHFALNPKGVGHQITPCKPNAAARINTNLFMNTPISSPPDTLLDSVLASEFNHGETVYGTPANTKPSNKNIHCIKEKIRRDRIKMSCNQLRKLIPNVGGFKTDTASLLETTVYWTELINTFVPEQYLSIIKAKLASLAAMKMSSQSKNVPSQSPNASFMGHKYKQNFEYLISKNQQEALQFSHDLHMPTNSPHASLNAPYEQFPMDLNHSFSSLPASLNLKPNSWLPYSFQLNHETNNCLNIAKKNANHHHQMMAYNELYDKMIKKSPANNIFN</sequence>
<dbReference type="AlphaFoldDB" id="A0A3M7S2J9"/>